<dbReference type="InterPro" id="IPR001789">
    <property type="entry name" value="Sig_transdc_resp-reg_receiver"/>
</dbReference>
<dbReference type="SUPFAM" id="SSF52172">
    <property type="entry name" value="CheY-like"/>
    <property type="match status" value="1"/>
</dbReference>
<dbReference type="PROSITE" id="PS50110">
    <property type="entry name" value="RESPONSE_REGULATORY"/>
    <property type="match status" value="1"/>
</dbReference>
<keyword evidence="6" id="KW-1185">Reference proteome</keyword>
<dbReference type="SUPFAM" id="SSF46894">
    <property type="entry name" value="C-terminal effector domain of the bipartite response regulators"/>
    <property type="match status" value="1"/>
</dbReference>
<dbReference type="PANTHER" id="PTHR43214">
    <property type="entry name" value="TWO-COMPONENT RESPONSE REGULATOR"/>
    <property type="match status" value="1"/>
</dbReference>
<reference evidence="6" key="1">
    <citation type="journal article" date="2021" name="Curr. Microbiol.">
        <title>Complete genome of nocamycin-producing strain Saccharothrix syringae NRRL B-16468 reveals the biosynthetic potential for secondary metabolites.</title>
        <authorList>
            <person name="Mo X."/>
            <person name="Yang S."/>
        </authorList>
    </citation>
    <scope>NUCLEOTIDE SEQUENCE [LARGE SCALE GENOMIC DNA]</scope>
    <source>
        <strain evidence="6">ATCC 51364 / DSM 43886 / JCM 6844 / KCTC 9398 / NBRC 14523 / NRRL B-16468 / INA 2240</strain>
    </source>
</reference>
<evidence type="ECO:0000256" key="2">
    <source>
        <dbReference type="PROSITE-ProRule" id="PRU00169"/>
    </source>
</evidence>
<dbReference type="AlphaFoldDB" id="A0A5Q0H3F8"/>
<organism evidence="5 6">
    <name type="scientific">Saccharothrix syringae</name>
    <name type="common">Nocardiopsis syringae</name>
    <dbReference type="NCBI Taxonomy" id="103733"/>
    <lineage>
        <taxon>Bacteria</taxon>
        <taxon>Bacillati</taxon>
        <taxon>Actinomycetota</taxon>
        <taxon>Actinomycetes</taxon>
        <taxon>Pseudonocardiales</taxon>
        <taxon>Pseudonocardiaceae</taxon>
        <taxon>Saccharothrix</taxon>
    </lineage>
</organism>
<comment type="caution">
    <text evidence="2">Lacks conserved residue(s) required for the propagation of feature annotation.</text>
</comment>
<accession>A0A5Q0H3F8</accession>
<keyword evidence="1" id="KW-0238">DNA-binding</keyword>
<evidence type="ECO:0000259" key="3">
    <source>
        <dbReference type="PROSITE" id="PS50043"/>
    </source>
</evidence>
<dbReference type="Proteomes" id="UP000325787">
    <property type="component" value="Chromosome"/>
</dbReference>
<dbReference type="GO" id="GO:0003677">
    <property type="term" value="F:DNA binding"/>
    <property type="evidence" value="ECO:0007669"/>
    <property type="project" value="UniProtKB-KW"/>
</dbReference>
<sequence length="160" mass="17418">MIGIHSLDNLRLLLRIHHLAGRCRLVLVSDSLALSATMVLLDAGADGYLTTDASEQALCEAVHRVADGRPYLAPAIAALIADCRAEPGTPTLTPREADVLRYVAAGFTHAQTANRMGVSVATVETYLQRIRKKFTIDTPTHLARLARRAYVHHLLEQNGT</sequence>
<gene>
    <name evidence="5" type="ORF">EKG83_25085</name>
</gene>
<dbReference type="SMART" id="SM00421">
    <property type="entry name" value="HTH_LUXR"/>
    <property type="match status" value="1"/>
</dbReference>
<dbReference type="InterPro" id="IPR000792">
    <property type="entry name" value="Tscrpt_reg_LuxR_C"/>
</dbReference>
<dbReference type="CDD" id="cd06170">
    <property type="entry name" value="LuxR_C_like"/>
    <property type="match status" value="1"/>
</dbReference>
<dbReference type="Gene3D" id="3.40.50.2300">
    <property type="match status" value="1"/>
</dbReference>
<dbReference type="EMBL" id="CP034550">
    <property type="protein sequence ID" value="QFZ20252.1"/>
    <property type="molecule type" value="Genomic_DNA"/>
</dbReference>
<protein>
    <submittedName>
        <fullName evidence="5">Response regulator transcription factor</fullName>
    </submittedName>
</protein>
<dbReference type="GO" id="GO:0000160">
    <property type="term" value="P:phosphorelay signal transduction system"/>
    <property type="evidence" value="ECO:0007669"/>
    <property type="project" value="InterPro"/>
</dbReference>
<dbReference type="PRINTS" id="PR00038">
    <property type="entry name" value="HTHLUXR"/>
</dbReference>
<evidence type="ECO:0000313" key="6">
    <source>
        <dbReference type="Proteomes" id="UP000325787"/>
    </source>
</evidence>
<dbReference type="RefSeq" id="WP_153278365.1">
    <property type="nucleotide sequence ID" value="NZ_CP034550.1"/>
</dbReference>
<dbReference type="Gene3D" id="1.10.10.10">
    <property type="entry name" value="Winged helix-like DNA-binding domain superfamily/Winged helix DNA-binding domain"/>
    <property type="match status" value="1"/>
</dbReference>
<dbReference type="PROSITE" id="PS50043">
    <property type="entry name" value="HTH_LUXR_2"/>
    <property type="match status" value="1"/>
</dbReference>
<dbReference type="Pfam" id="PF00196">
    <property type="entry name" value="GerE"/>
    <property type="match status" value="1"/>
</dbReference>
<dbReference type="GO" id="GO:0006355">
    <property type="term" value="P:regulation of DNA-templated transcription"/>
    <property type="evidence" value="ECO:0007669"/>
    <property type="project" value="InterPro"/>
</dbReference>
<feature type="domain" description="Response regulatory" evidence="4">
    <location>
        <begin position="1"/>
        <end position="66"/>
    </location>
</feature>
<evidence type="ECO:0000259" key="4">
    <source>
        <dbReference type="PROSITE" id="PS50110"/>
    </source>
</evidence>
<dbReference type="InterPro" id="IPR011006">
    <property type="entry name" value="CheY-like_superfamily"/>
</dbReference>
<feature type="domain" description="HTH luxR-type" evidence="3">
    <location>
        <begin position="85"/>
        <end position="150"/>
    </location>
</feature>
<proteinExistence type="predicted"/>
<name>A0A5Q0H3F8_SACSY</name>
<dbReference type="KEGG" id="ssyi:EKG83_25085"/>
<dbReference type="InterPro" id="IPR039420">
    <property type="entry name" value="WalR-like"/>
</dbReference>
<dbReference type="InterPro" id="IPR016032">
    <property type="entry name" value="Sig_transdc_resp-reg_C-effctor"/>
</dbReference>
<evidence type="ECO:0000313" key="5">
    <source>
        <dbReference type="EMBL" id="QFZ20252.1"/>
    </source>
</evidence>
<dbReference type="InterPro" id="IPR036388">
    <property type="entry name" value="WH-like_DNA-bd_sf"/>
</dbReference>
<evidence type="ECO:0000256" key="1">
    <source>
        <dbReference type="ARBA" id="ARBA00023125"/>
    </source>
</evidence>